<evidence type="ECO:0000259" key="8">
    <source>
        <dbReference type="PROSITE" id="PS50850"/>
    </source>
</evidence>
<feature type="transmembrane region" description="Helical" evidence="7">
    <location>
        <begin position="114"/>
        <end position="133"/>
    </location>
</feature>
<evidence type="ECO:0000256" key="4">
    <source>
        <dbReference type="ARBA" id="ARBA00022692"/>
    </source>
</evidence>
<evidence type="ECO:0000256" key="3">
    <source>
        <dbReference type="ARBA" id="ARBA00022475"/>
    </source>
</evidence>
<dbReference type="PANTHER" id="PTHR43414:SF6">
    <property type="entry name" value="MULTIDRUG RESISTANCE PROTEIN MDTG"/>
    <property type="match status" value="1"/>
</dbReference>
<keyword evidence="6 7" id="KW-0472">Membrane</keyword>
<feature type="transmembrane region" description="Helical" evidence="7">
    <location>
        <begin position="343"/>
        <end position="365"/>
    </location>
</feature>
<feature type="transmembrane region" description="Helical" evidence="7">
    <location>
        <begin position="249"/>
        <end position="271"/>
    </location>
</feature>
<gene>
    <name evidence="9" type="ORF">GBA63_17900</name>
</gene>
<dbReference type="PRINTS" id="PR01035">
    <property type="entry name" value="TCRTETA"/>
</dbReference>
<keyword evidence="10" id="KW-1185">Reference proteome</keyword>
<dbReference type="Proteomes" id="UP000501452">
    <property type="component" value="Chromosome"/>
</dbReference>
<dbReference type="InterPro" id="IPR036259">
    <property type="entry name" value="MFS_trans_sf"/>
</dbReference>
<keyword evidence="2" id="KW-0813">Transport</keyword>
<feature type="transmembrane region" description="Helical" evidence="7">
    <location>
        <begin position="377"/>
        <end position="399"/>
    </location>
</feature>
<dbReference type="GO" id="GO:0005886">
    <property type="term" value="C:plasma membrane"/>
    <property type="evidence" value="ECO:0007669"/>
    <property type="project" value="UniProtKB-SubCell"/>
</dbReference>
<feature type="domain" description="Major facilitator superfamily (MFS) profile" evidence="8">
    <location>
        <begin position="43"/>
        <end position="431"/>
    </location>
</feature>
<feature type="transmembrane region" description="Helical" evidence="7">
    <location>
        <begin position="80"/>
        <end position="102"/>
    </location>
</feature>
<name>A0A6G8QD40_9ACTN</name>
<dbReference type="InterPro" id="IPR005828">
    <property type="entry name" value="MFS_sugar_transport-like"/>
</dbReference>
<sequence>MFVQGMALRERFRGVGAVARARFRRTETAEGSRDHSQEEGTASFLALLFSQLLGTTAFMFVVPFMPLYVQALGVEDVGHAAAWAGVINGASGATMALVAPLWGRLSDRMGRKLMLLRATIAAVVVVGSMAFVTGPWQLLVLRLLQGTLTGTVPAATSLVAATAPAEKAGWRLGALQTVIFVAAGVGPALGGISADSAGLRASFFIASALLVVSSVVVLLGVRENKPVVEEAENTGDEGEPERASLPYKLLLPGLLTLFAVHVSITSAAVALPGFVGALAGAADRVASQAGWIIGTGALVASLGSLLGGRLAARFGARRVMVVSLALAGAAALPQALSENVPQLWILRLLASLFIGCAIPVANLAIKSAAPAGRQGEAFGVASSATSAGFALGPVGGGLLAASLGFWSAFLVPGVLLLALAVALVIAYAPRTGKATAAWKALIASITR</sequence>
<feature type="transmembrane region" description="Helical" evidence="7">
    <location>
        <begin position="42"/>
        <end position="68"/>
    </location>
</feature>
<keyword evidence="4 7" id="KW-0812">Transmembrane</keyword>
<evidence type="ECO:0000256" key="1">
    <source>
        <dbReference type="ARBA" id="ARBA00004651"/>
    </source>
</evidence>
<dbReference type="PANTHER" id="PTHR43414">
    <property type="entry name" value="MULTIDRUG RESISTANCE PROTEIN MDTG"/>
    <property type="match status" value="1"/>
</dbReference>
<dbReference type="InterPro" id="IPR001958">
    <property type="entry name" value="Tet-R_TetA/multi-R_MdtG-like"/>
</dbReference>
<organism evidence="9 10">
    <name type="scientific">Rubrobacter tropicus</name>
    <dbReference type="NCBI Taxonomy" id="2653851"/>
    <lineage>
        <taxon>Bacteria</taxon>
        <taxon>Bacillati</taxon>
        <taxon>Actinomycetota</taxon>
        <taxon>Rubrobacteria</taxon>
        <taxon>Rubrobacterales</taxon>
        <taxon>Rubrobacteraceae</taxon>
        <taxon>Rubrobacter</taxon>
    </lineage>
</organism>
<dbReference type="EMBL" id="CP045119">
    <property type="protein sequence ID" value="QIN84311.1"/>
    <property type="molecule type" value="Genomic_DNA"/>
</dbReference>
<dbReference type="Pfam" id="PF00083">
    <property type="entry name" value="Sugar_tr"/>
    <property type="match status" value="1"/>
</dbReference>
<keyword evidence="3" id="KW-1003">Cell membrane</keyword>
<feature type="transmembrane region" description="Helical" evidence="7">
    <location>
        <begin position="319"/>
        <end position="337"/>
    </location>
</feature>
<evidence type="ECO:0000313" key="9">
    <source>
        <dbReference type="EMBL" id="QIN84311.1"/>
    </source>
</evidence>
<evidence type="ECO:0000256" key="2">
    <source>
        <dbReference type="ARBA" id="ARBA00022448"/>
    </source>
</evidence>
<feature type="transmembrane region" description="Helical" evidence="7">
    <location>
        <begin position="291"/>
        <end position="312"/>
    </location>
</feature>
<dbReference type="KEGG" id="rub:GBA63_17900"/>
<dbReference type="Pfam" id="PF07690">
    <property type="entry name" value="MFS_1"/>
    <property type="match status" value="1"/>
</dbReference>
<keyword evidence="5 7" id="KW-1133">Transmembrane helix</keyword>
<dbReference type="PROSITE" id="PS50850">
    <property type="entry name" value="MFS"/>
    <property type="match status" value="1"/>
</dbReference>
<evidence type="ECO:0000256" key="5">
    <source>
        <dbReference type="ARBA" id="ARBA00022989"/>
    </source>
</evidence>
<feature type="transmembrane region" description="Helical" evidence="7">
    <location>
        <begin position="405"/>
        <end position="428"/>
    </location>
</feature>
<comment type="subcellular location">
    <subcellularLocation>
        <location evidence="1">Cell membrane</location>
        <topology evidence="1">Multi-pass membrane protein</topology>
    </subcellularLocation>
</comment>
<dbReference type="InterPro" id="IPR020846">
    <property type="entry name" value="MFS_dom"/>
</dbReference>
<accession>A0A6G8QD40</accession>
<dbReference type="InterPro" id="IPR011701">
    <property type="entry name" value="MFS"/>
</dbReference>
<reference evidence="9 10" key="1">
    <citation type="submission" date="2019-10" db="EMBL/GenBank/DDBJ databases">
        <title>Rubrobacter sp nov SCSIO 52090 isolated from a deep-sea sediment in the South China Sea.</title>
        <authorList>
            <person name="Chen R.W."/>
        </authorList>
    </citation>
    <scope>NUCLEOTIDE SEQUENCE [LARGE SCALE GENOMIC DNA]</scope>
    <source>
        <strain evidence="9 10">SCSIO 52909</strain>
    </source>
</reference>
<feature type="transmembrane region" description="Helical" evidence="7">
    <location>
        <begin position="201"/>
        <end position="221"/>
    </location>
</feature>
<feature type="transmembrane region" description="Helical" evidence="7">
    <location>
        <begin position="139"/>
        <end position="160"/>
    </location>
</feature>
<dbReference type="Gene3D" id="1.20.1250.20">
    <property type="entry name" value="MFS general substrate transporter like domains"/>
    <property type="match status" value="2"/>
</dbReference>
<dbReference type="AlphaFoldDB" id="A0A6G8QD40"/>
<protein>
    <submittedName>
        <fullName evidence="9">MFS transporter</fullName>
    </submittedName>
</protein>
<dbReference type="GO" id="GO:0022857">
    <property type="term" value="F:transmembrane transporter activity"/>
    <property type="evidence" value="ECO:0007669"/>
    <property type="project" value="InterPro"/>
</dbReference>
<evidence type="ECO:0000256" key="6">
    <source>
        <dbReference type="ARBA" id="ARBA00023136"/>
    </source>
</evidence>
<feature type="transmembrane region" description="Helical" evidence="7">
    <location>
        <begin position="172"/>
        <end position="189"/>
    </location>
</feature>
<evidence type="ECO:0000313" key="10">
    <source>
        <dbReference type="Proteomes" id="UP000501452"/>
    </source>
</evidence>
<evidence type="ECO:0000256" key="7">
    <source>
        <dbReference type="SAM" id="Phobius"/>
    </source>
</evidence>
<proteinExistence type="predicted"/>
<dbReference type="SUPFAM" id="SSF103473">
    <property type="entry name" value="MFS general substrate transporter"/>
    <property type="match status" value="1"/>
</dbReference>